<dbReference type="AlphaFoldDB" id="A0A0N9I4C1"/>
<gene>
    <name evidence="2" type="ORF">AOZ06_22950</name>
</gene>
<dbReference type="SUPFAM" id="SSF52091">
    <property type="entry name" value="SpoIIaa-like"/>
    <property type="match status" value="1"/>
</dbReference>
<dbReference type="SUPFAM" id="SSF55781">
    <property type="entry name" value="GAF domain-like"/>
    <property type="match status" value="1"/>
</dbReference>
<dbReference type="PANTHER" id="PTHR33495:SF2">
    <property type="entry name" value="ANTI-SIGMA FACTOR ANTAGONIST TM_1081-RELATED"/>
    <property type="match status" value="1"/>
</dbReference>
<dbReference type="Pfam" id="PF01740">
    <property type="entry name" value="STAS"/>
    <property type="match status" value="1"/>
</dbReference>
<dbReference type="CDD" id="cd07043">
    <property type="entry name" value="STAS_anti-anti-sigma_factors"/>
    <property type="match status" value="1"/>
</dbReference>
<evidence type="ECO:0000313" key="3">
    <source>
        <dbReference type="Proteomes" id="UP000063699"/>
    </source>
</evidence>
<dbReference type="PANTHER" id="PTHR33495">
    <property type="entry name" value="ANTI-SIGMA FACTOR ANTAGONIST TM_1081-RELATED-RELATED"/>
    <property type="match status" value="1"/>
</dbReference>
<name>A0A0N9I4C1_9PSEU</name>
<dbReference type="InterPro" id="IPR029016">
    <property type="entry name" value="GAF-like_dom_sf"/>
</dbReference>
<dbReference type="InterPro" id="IPR003018">
    <property type="entry name" value="GAF"/>
</dbReference>
<dbReference type="Pfam" id="PF01590">
    <property type="entry name" value="GAF"/>
    <property type="match status" value="1"/>
</dbReference>
<proteinExistence type="predicted"/>
<dbReference type="GO" id="GO:0043856">
    <property type="term" value="F:anti-sigma factor antagonist activity"/>
    <property type="evidence" value="ECO:0007669"/>
    <property type="project" value="TreeGrafter"/>
</dbReference>
<dbReference type="RefSeq" id="WP_054291291.1">
    <property type="nucleotide sequence ID" value="NZ_CP012752.1"/>
</dbReference>
<keyword evidence="3" id="KW-1185">Reference proteome</keyword>
<dbReference type="KEGG" id="kphy:AOZ06_22950"/>
<dbReference type="PROSITE" id="PS50801">
    <property type="entry name" value="STAS"/>
    <property type="match status" value="1"/>
</dbReference>
<sequence>MAPTNRPIPDVYLSDPHMWVTARTHQAESTTIVHVRGQIDASTSRVLDHHLHTRVPPDSRFVVVDLTEVDLLGASGIRLLLGHADRLATSGRHLLTVADAEIRRLLDATDTATILRAHPTLCAALASRPRSTVAAAGGAETIRAALELLLEHHGVTDEDLASALLRDVAYRLGTTVEFLAGALLSAPESHRTVRHFTLPPPQLTFGTRANAHRGVILDQFLGTVLGYTAAEAADIAAPGTAAGALRLDHHKGMSAGLVTHLRHEGHWLTTAALRRIGPVTVSVTGKHPVFNESTTRHLLRDAGIESVTCVPLRTRTGRCKGVMSTYHTTPARRPNAMQQAKLDHAAGEVTAWLEWHQRFIVHALIDQVCRVTDQGFARD</sequence>
<organism evidence="2 3">
    <name type="scientific">Kibdelosporangium phytohabitans</name>
    <dbReference type="NCBI Taxonomy" id="860235"/>
    <lineage>
        <taxon>Bacteria</taxon>
        <taxon>Bacillati</taxon>
        <taxon>Actinomycetota</taxon>
        <taxon>Actinomycetes</taxon>
        <taxon>Pseudonocardiales</taxon>
        <taxon>Pseudonocardiaceae</taxon>
        <taxon>Kibdelosporangium</taxon>
    </lineage>
</organism>
<dbReference type="InterPro" id="IPR036513">
    <property type="entry name" value="STAS_dom_sf"/>
</dbReference>
<evidence type="ECO:0000259" key="1">
    <source>
        <dbReference type="PROSITE" id="PS50801"/>
    </source>
</evidence>
<dbReference type="InterPro" id="IPR002645">
    <property type="entry name" value="STAS_dom"/>
</dbReference>
<dbReference type="STRING" id="860235.AOZ06_22950"/>
<evidence type="ECO:0000313" key="2">
    <source>
        <dbReference type="EMBL" id="ALG09387.1"/>
    </source>
</evidence>
<accession>A0A0N9I4C1</accession>
<dbReference type="EMBL" id="CP012752">
    <property type="protein sequence ID" value="ALG09387.1"/>
    <property type="molecule type" value="Genomic_DNA"/>
</dbReference>
<dbReference type="Proteomes" id="UP000063699">
    <property type="component" value="Chromosome"/>
</dbReference>
<dbReference type="Gene3D" id="3.30.750.24">
    <property type="entry name" value="STAS domain"/>
    <property type="match status" value="1"/>
</dbReference>
<feature type="domain" description="STAS" evidence="1">
    <location>
        <begin position="20"/>
        <end position="128"/>
    </location>
</feature>
<protein>
    <recommendedName>
        <fullName evidence="1">STAS domain-containing protein</fullName>
    </recommendedName>
</protein>
<reference evidence="2 3" key="1">
    <citation type="submission" date="2015-07" db="EMBL/GenBank/DDBJ databases">
        <title>Genome sequencing of Kibdelosporangium phytohabitans.</title>
        <authorList>
            <person name="Qin S."/>
            <person name="Xing K."/>
        </authorList>
    </citation>
    <scope>NUCLEOTIDE SEQUENCE [LARGE SCALE GENOMIC DNA]</scope>
    <source>
        <strain evidence="2 3">KLBMP1111</strain>
    </source>
</reference>
<dbReference type="Gene3D" id="3.30.450.40">
    <property type="match status" value="1"/>
</dbReference>